<comment type="caution">
    <text evidence="2">The sequence shown here is derived from an EMBL/GenBank/DDBJ whole genome shotgun (WGS) entry which is preliminary data.</text>
</comment>
<evidence type="ECO:0000313" key="2">
    <source>
        <dbReference type="EMBL" id="KAJ7761341.1"/>
    </source>
</evidence>
<proteinExistence type="predicted"/>
<feature type="region of interest" description="Disordered" evidence="1">
    <location>
        <begin position="190"/>
        <end position="210"/>
    </location>
</feature>
<feature type="compositionally biased region" description="Basic residues" evidence="1">
    <location>
        <begin position="201"/>
        <end position="210"/>
    </location>
</feature>
<evidence type="ECO:0000313" key="3">
    <source>
        <dbReference type="Proteomes" id="UP001215598"/>
    </source>
</evidence>
<feature type="region of interest" description="Disordered" evidence="1">
    <location>
        <begin position="1"/>
        <end position="44"/>
    </location>
</feature>
<accession>A0AAD7NGI0</accession>
<dbReference type="Proteomes" id="UP001215598">
    <property type="component" value="Unassembled WGS sequence"/>
</dbReference>
<gene>
    <name evidence="2" type="ORF">B0H16DRAFT_1884344</name>
</gene>
<organism evidence="2 3">
    <name type="scientific">Mycena metata</name>
    <dbReference type="NCBI Taxonomy" id="1033252"/>
    <lineage>
        <taxon>Eukaryota</taxon>
        <taxon>Fungi</taxon>
        <taxon>Dikarya</taxon>
        <taxon>Basidiomycota</taxon>
        <taxon>Agaricomycotina</taxon>
        <taxon>Agaricomycetes</taxon>
        <taxon>Agaricomycetidae</taxon>
        <taxon>Agaricales</taxon>
        <taxon>Marasmiineae</taxon>
        <taxon>Mycenaceae</taxon>
        <taxon>Mycena</taxon>
    </lineage>
</organism>
<reference evidence="2" key="1">
    <citation type="submission" date="2023-03" db="EMBL/GenBank/DDBJ databases">
        <title>Massive genome expansion in bonnet fungi (Mycena s.s.) driven by repeated elements and novel gene families across ecological guilds.</title>
        <authorList>
            <consortium name="Lawrence Berkeley National Laboratory"/>
            <person name="Harder C.B."/>
            <person name="Miyauchi S."/>
            <person name="Viragh M."/>
            <person name="Kuo A."/>
            <person name="Thoen E."/>
            <person name="Andreopoulos B."/>
            <person name="Lu D."/>
            <person name="Skrede I."/>
            <person name="Drula E."/>
            <person name="Henrissat B."/>
            <person name="Morin E."/>
            <person name="Kohler A."/>
            <person name="Barry K."/>
            <person name="LaButti K."/>
            <person name="Morin E."/>
            <person name="Salamov A."/>
            <person name="Lipzen A."/>
            <person name="Mereny Z."/>
            <person name="Hegedus B."/>
            <person name="Baldrian P."/>
            <person name="Stursova M."/>
            <person name="Weitz H."/>
            <person name="Taylor A."/>
            <person name="Grigoriev I.V."/>
            <person name="Nagy L.G."/>
            <person name="Martin F."/>
            <person name="Kauserud H."/>
        </authorList>
    </citation>
    <scope>NUCLEOTIDE SEQUENCE</scope>
    <source>
        <strain evidence="2">CBHHK182m</strain>
    </source>
</reference>
<dbReference type="EMBL" id="JARKIB010000035">
    <property type="protein sequence ID" value="KAJ7761341.1"/>
    <property type="molecule type" value="Genomic_DNA"/>
</dbReference>
<protein>
    <submittedName>
        <fullName evidence="2">Uncharacterized protein</fullName>
    </submittedName>
</protein>
<dbReference type="AlphaFoldDB" id="A0AAD7NGI0"/>
<keyword evidence="3" id="KW-1185">Reference proteome</keyword>
<feature type="compositionally biased region" description="Polar residues" evidence="1">
    <location>
        <begin position="1"/>
        <end position="12"/>
    </location>
</feature>
<sequence>MPGENATQSTPSNRGANGQRGQGGRQKKTARKPAGSDTGNANVQEELARVLAELEATKKKLEEQNARGAANAVVPDPVERLVRPKGKARDSKNGFNLQEAMGLEEDREQYDAILRSIHTNVVRANVDITIDFRRQDPAKLAAVYKLTREEFPYLTRARFPLDWAIAEMTMQFLRNRRRYGLKCKRIPNREARKRAEASGGNKRRRRPWRG</sequence>
<evidence type="ECO:0000256" key="1">
    <source>
        <dbReference type="SAM" id="MobiDB-lite"/>
    </source>
</evidence>
<name>A0AAD7NGI0_9AGAR</name>